<protein>
    <submittedName>
        <fullName evidence="2">Uncharacterized protein</fullName>
    </submittedName>
</protein>
<dbReference type="InParanoid" id="A0A5C3PI91"/>
<accession>A0A5C3PI91</accession>
<sequence length="152" mass="17071">MAFPASADRAHQSHRNPRIGRPPRVLSRRADHFILAPDSSTRIFMRLMDGRGGVYVRDGDWLPGSGSRGVLSLSGCRRMELGNGFSWFVSVSVSDRTFNGLWFVVCMMYVPSRLVSEMALVRSRLLRYISPPSLSYTFSLLACCRVLTLLVL</sequence>
<feature type="region of interest" description="Disordered" evidence="1">
    <location>
        <begin position="1"/>
        <end position="23"/>
    </location>
</feature>
<evidence type="ECO:0000313" key="2">
    <source>
        <dbReference type="EMBL" id="TFK85653.1"/>
    </source>
</evidence>
<organism evidence="2 3">
    <name type="scientific">Polyporus arcularius HHB13444</name>
    <dbReference type="NCBI Taxonomy" id="1314778"/>
    <lineage>
        <taxon>Eukaryota</taxon>
        <taxon>Fungi</taxon>
        <taxon>Dikarya</taxon>
        <taxon>Basidiomycota</taxon>
        <taxon>Agaricomycotina</taxon>
        <taxon>Agaricomycetes</taxon>
        <taxon>Polyporales</taxon>
        <taxon>Polyporaceae</taxon>
        <taxon>Polyporus</taxon>
    </lineage>
</organism>
<dbReference type="AlphaFoldDB" id="A0A5C3PI91"/>
<gene>
    <name evidence="2" type="ORF">K466DRAFT_180727</name>
</gene>
<dbReference type="EMBL" id="ML211241">
    <property type="protein sequence ID" value="TFK85653.1"/>
    <property type="molecule type" value="Genomic_DNA"/>
</dbReference>
<dbReference type="Proteomes" id="UP000308197">
    <property type="component" value="Unassembled WGS sequence"/>
</dbReference>
<name>A0A5C3PI91_9APHY</name>
<evidence type="ECO:0000256" key="1">
    <source>
        <dbReference type="SAM" id="MobiDB-lite"/>
    </source>
</evidence>
<keyword evidence="3" id="KW-1185">Reference proteome</keyword>
<reference evidence="2 3" key="1">
    <citation type="journal article" date="2019" name="Nat. Ecol. Evol.">
        <title>Megaphylogeny resolves global patterns of mushroom evolution.</title>
        <authorList>
            <person name="Varga T."/>
            <person name="Krizsan K."/>
            <person name="Foldi C."/>
            <person name="Dima B."/>
            <person name="Sanchez-Garcia M."/>
            <person name="Sanchez-Ramirez S."/>
            <person name="Szollosi G.J."/>
            <person name="Szarkandi J.G."/>
            <person name="Papp V."/>
            <person name="Albert L."/>
            <person name="Andreopoulos W."/>
            <person name="Angelini C."/>
            <person name="Antonin V."/>
            <person name="Barry K.W."/>
            <person name="Bougher N.L."/>
            <person name="Buchanan P."/>
            <person name="Buyck B."/>
            <person name="Bense V."/>
            <person name="Catcheside P."/>
            <person name="Chovatia M."/>
            <person name="Cooper J."/>
            <person name="Damon W."/>
            <person name="Desjardin D."/>
            <person name="Finy P."/>
            <person name="Geml J."/>
            <person name="Haridas S."/>
            <person name="Hughes K."/>
            <person name="Justo A."/>
            <person name="Karasinski D."/>
            <person name="Kautmanova I."/>
            <person name="Kiss B."/>
            <person name="Kocsube S."/>
            <person name="Kotiranta H."/>
            <person name="LaButti K.M."/>
            <person name="Lechner B.E."/>
            <person name="Liimatainen K."/>
            <person name="Lipzen A."/>
            <person name="Lukacs Z."/>
            <person name="Mihaltcheva S."/>
            <person name="Morgado L.N."/>
            <person name="Niskanen T."/>
            <person name="Noordeloos M.E."/>
            <person name="Ohm R.A."/>
            <person name="Ortiz-Santana B."/>
            <person name="Ovrebo C."/>
            <person name="Racz N."/>
            <person name="Riley R."/>
            <person name="Savchenko A."/>
            <person name="Shiryaev A."/>
            <person name="Soop K."/>
            <person name="Spirin V."/>
            <person name="Szebenyi C."/>
            <person name="Tomsovsky M."/>
            <person name="Tulloss R.E."/>
            <person name="Uehling J."/>
            <person name="Grigoriev I.V."/>
            <person name="Vagvolgyi C."/>
            <person name="Papp T."/>
            <person name="Martin F.M."/>
            <person name="Miettinen O."/>
            <person name="Hibbett D.S."/>
            <person name="Nagy L.G."/>
        </authorList>
    </citation>
    <scope>NUCLEOTIDE SEQUENCE [LARGE SCALE GENOMIC DNA]</scope>
    <source>
        <strain evidence="2 3">HHB13444</strain>
    </source>
</reference>
<proteinExistence type="predicted"/>
<evidence type="ECO:0000313" key="3">
    <source>
        <dbReference type="Proteomes" id="UP000308197"/>
    </source>
</evidence>